<keyword evidence="7 11" id="KW-0472">Membrane</keyword>
<dbReference type="PROSITE" id="PS00980">
    <property type="entry name" value="G_PROTEIN_RECEP_F3_2"/>
    <property type="match status" value="1"/>
</dbReference>
<dbReference type="Proteomes" id="UP000694569">
    <property type="component" value="Unplaced"/>
</dbReference>
<dbReference type="FunFam" id="2.10.50.30:FF:000004">
    <property type="entry name" value="Taste receptor type 1 member 3-like protein"/>
    <property type="match status" value="1"/>
</dbReference>
<evidence type="ECO:0000256" key="1">
    <source>
        <dbReference type="ARBA" id="ARBA00004651"/>
    </source>
</evidence>
<proteinExistence type="predicted"/>
<dbReference type="Ensembl" id="ENSLLET00000042730.1">
    <property type="protein sequence ID" value="ENSLLEP00000041073.1"/>
    <property type="gene ID" value="ENSLLEG00000026098.1"/>
</dbReference>
<evidence type="ECO:0000313" key="15">
    <source>
        <dbReference type="Proteomes" id="UP000694569"/>
    </source>
</evidence>
<feature type="transmembrane region" description="Helical" evidence="11">
    <location>
        <begin position="649"/>
        <end position="671"/>
    </location>
</feature>
<dbReference type="PRINTS" id="PR00248">
    <property type="entry name" value="GPCRMGR"/>
</dbReference>
<name>A0A8C5QQG4_9ANUR</name>
<dbReference type="GO" id="GO:0004930">
    <property type="term" value="F:G protein-coupled receptor activity"/>
    <property type="evidence" value="ECO:0007669"/>
    <property type="project" value="UniProtKB-KW"/>
</dbReference>
<keyword evidence="9" id="KW-0325">Glycoprotein</keyword>
<feature type="transmembrane region" description="Helical" evidence="11">
    <location>
        <begin position="605"/>
        <end position="625"/>
    </location>
</feature>
<dbReference type="InterPro" id="IPR017978">
    <property type="entry name" value="GPCR_3_C"/>
</dbReference>
<evidence type="ECO:0000256" key="10">
    <source>
        <dbReference type="ARBA" id="ARBA00023224"/>
    </source>
</evidence>
<evidence type="ECO:0000256" key="7">
    <source>
        <dbReference type="ARBA" id="ARBA00023136"/>
    </source>
</evidence>
<dbReference type="GeneTree" id="ENSGT00940000166171"/>
<dbReference type="Pfam" id="PF01094">
    <property type="entry name" value="ANF_receptor"/>
    <property type="match status" value="1"/>
</dbReference>
<dbReference type="Pfam" id="PF00003">
    <property type="entry name" value="7tm_3"/>
    <property type="match status" value="1"/>
</dbReference>
<evidence type="ECO:0000256" key="5">
    <source>
        <dbReference type="ARBA" id="ARBA00022989"/>
    </source>
</evidence>
<dbReference type="InterPro" id="IPR011500">
    <property type="entry name" value="GPCR_3_9-Cys_dom"/>
</dbReference>
<dbReference type="PROSITE" id="PS50259">
    <property type="entry name" value="G_PROTEIN_RECEP_F3_4"/>
    <property type="match status" value="1"/>
</dbReference>
<dbReference type="InterPro" id="IPR000068">
    <property type="entry name" value="GPCR_3_Ca_sens_rcpt-rel"/>
</dbReference>
<dbReference type="InterPro" id="IPR000337">
    <property type="entry name" value="GPCR_3"/>
</dbReference>
<accession>A0A8C5QQG4</accession>
<feature type="domain" description="G-protein coupled receptors family 3 profile" evidence="13">
    <location>
        <begin position="494"/>
        <end position="742"/>
    </location>
</feature>
<evidence type="ECO:0000256" key="8">
    <source>
        <dbReference type="ARBA" id="ARBA00023170"/>
    </source>
</evidence>
<keyword evidence="5 11" id="KW-1133">Transmembrane helix</keyword>
<evidence type="ECO:0000256" key="4">
    <source>
        <dbReference type="ARBA" id="ARBA00022729"/>
    </source>
</evidence>
<feature type="signal peptide" evidence="12">
    <location>
        <begin position="1"/>
        <end position="20"/>
    </location>
</feature>
<organism evidence="14 15">
    <name type="scientific">Leptobrachium leishanense</name>
    <name type="common">Leishan spiny toad</name>
    <dbReference type="NCBI Taxonomy" id="445787"/>
    <lineage>
        <taxon>Eukaryota</taxon>
        <taxon>Metazoa</taxon>
        <taxon>Chordata</taxon>
        <taxon>Craniata</taxon>
        <taxon>Vertebrata</taxon>
        <taxon>Euteleostomi</taxon>
        <taxon>Amphibia</taxon>
        <taxon>Batrachia</taxon>
        <taxon>Anura</taxon>
        <taxon>Pelobatoidea</taxon>
        <taxon>Megophryidae</taxon>
        <taxon>Leptobrachium</taxon>
    </lineage>
</organism>
<dbReference type="Gene3D" id="3.40.50.2300">
    <property type="match status" value="4"/>
</dbReference>
<dbReference type="InterPro" id="IPR038550">
    <property type="entry name" value="GPCR_3_9-Cys_sf"/>
</dbReference>
<keyword evidence="10" id="KW-0807">Transducer</keyword>
<feature type="transmembrane region" description="Helical" evidence="11">
    <location>
        <begin position="717"/>
        <end position="740"/>
    </location>
</feature>
<keyword evidence="6" id="KW-0297">G-protein coupled receptor</keyword>
<keyword evidence="3 11" id="KW-0812">Transmembrane</keyword>
<feature type="transmembrane region" description="Helical" evidence="11">
    <location>
        <begin position="494"/>
        <end position="520"/>
    </location>
</feature>
<keyword evidence="4 12" id="KW-0732">Signal</keyword>
<evidence type="ECO:0000313" key="14">
    <source>
        <dbReference type="Ensembl" id="ENSLLEP00000041073.1"/>
    </source>
</evidence>
<keyword evidence="2" id="KW-1003">Cell membrane</keyword>
<feature type="transmembrane region" description="Helical" evidence="11">
    <location>
        <begin position="683"/>
        <end position="705"/>
    </location>
</feature>
<dbReference type="InterPro" id="IPR017979">
    <property type="entry name" value="GPCR_3_CS"/>
</dbReference>
<protein>
    <recommendedName>
        <fullName evidence="13">G-protein coupled receptors family 3 profile domain-containing protein</fullName>
    </recommendedName>
</protein>
<feature type="transmembrane region" description="Helical" evidence="11">
    <location>
        <begin position="532"/>
        <end position="552"/>
    </location>
</feature>
<reference evidence="14" key="1">
    <citation type="submission" date="2025-08" db="UniProtKB">
        <authorList>
            <consortium name="Ensembl"/>
        </authorList>
    </citation>
    <scope>IDENTIFICATION</scope>
</reference>
<dbReference type="PANTHER" id="PTHR24061:SF506">
    <property type="entry name" value="G-PROTEIN COUPLED RECEPTOR FAMILY C GROUP 6 MEMBER A-LIKE PRECURSOR"/>
    <property type="match status" value="1"/>
</dbReference>
<reference evidence="14" key="2">
    <citation type="submission" date="2025-09" db="UniProtKB">
        <authorList>
            <consortium name="Ensembl"/>
        </authorList>
    </citation>
    <scope>IDENTIFICATION</scope>
</reference>
<feature type="transmembrane region" description="Helical" evidence="11">
    <location>
        <begin position="564"/>
        <end position="585"/>
    </location>
</feature>
<evidence type="ECO:0000256" key="2">
    <source>
        <dbReference type="ARBA" id="ARBA00022475"/>
    </source>
</evidence>
<comment type="subcellular location">
    <subcellularLocation>
        <location evidence="1">Cell membrane</location>
        <topology evidence="1">Multi-pass membrane protein</topology>
    </subcellularLocation>
</comment>
<dbReference type="Pfam" id="PF07562">
    <property type="entry name" value="NCD3G"/>
    <property type="match status" value="1"/>
</dbReference>
<evidence type="ECO:0000256" key="12">
    <source>
        <dbReference type="SAM" id="SignalP"/>
    </source>
</evidence>
<dbReference type="InterPro" id="IPR028082">
    <property type="entry name" value="Peripla_BP_I"/>
</dbReference>
<evidence type="ECO:0000259" key="13">
    <source>
        <dbReference type="PROSITE" id="PS50259"/>
    </source>
</evidence>
<evidence type="ECO:0000256" key="6">
    <source>
        <dbReference type="ARBA" id="ARBA00023040"/>
    </source>
</evidence>
<sequence length="803" mass="90782">MFPNVLHYTLVSSFLWKVMLLCNNNEHPSARLPGDIMIGGIFPINKGVSNSSDQANGFLCTGFQPRSMIDALSMIFAIEAINNSTLLPGITLGYEIYDSCSDALKATNAILRMIPRAVDSMNSTDCNSTEIVPSIKAVVGEEYSEISIAISRFLSIHLIPQISPASSAAILSDKVRFPSFLRTVPNDKHQTEAMLKLIKTFRWNWIGLISSDDDYGRSALDFLHRLADYLQNLYLPEDEAINEFIKQYKEARFGCTEDYKKYLECKKASSGSNSETNNCSNSDSVQFKSPLACRVENIYSANDDYLLNNTEWGKAYSTYLAITAVSQGLKKLLCKDGICDKNQTLSPRELLKELKNGNFSSNGDIFYFDSFGDVLIGYDVINWYYSSLETEFQIVGSYDIPEERIKLNESLLTWNTDSNQVPFSNCSQSCIPGYYKKHSSISCCYECIPCTENYYSSTSDSTECLKCPLVQWSNSGSFQCENRTIQCLNWSDPFAITLIIFAGSAFLFLIIIGAIFVKFSDKPPVKAAGGNYSYPMILSLLFSLVSICFFIGKPSDIICQIRQPLYGISFTLCVSCILIKSLRIILAFHFANRLETFAKITYKPVGIIIILTSIQIIICVLWMMLRRPFYSESYTTPQFIVLQCNEGSYVPFGMMLGYIGCLALICFVLAYRGRKLPEKYNEARSITFSMLIYMFVWILFIPVYMNTSGMYLSAVQVVAILSSVYGVMFCHLLPACYITLFKRKNCDRELYLRSVCAFYKAKQRVLSIYQNNADPQTSSFQNSQVQPKRFSTTMALKKRRKSF</sequence>
<dbReference type="SUPFAM" id="SSF53822">
    <property type="entry name" value="Periplasmic binding protein-like I"/>
    <property type="match status" value="1"/>
</dbReference>
<dbReference type="AlphaFoldDB" id="A0A8C5QQG4"/>
<keyword evidence="15" id="KW-1185">Reference proteome</keyword>
<dbReference type="PANTHER" id="PTHR24061">
    <property type="entry name" value="CALCIUM-SENSING RECEPTOR-RELATED"/>
    <property type="match status" value="1"/>
</dbReference>
<dbReference type="InterPro" id="IPR001828">
    <property type="entry name" value="ANF_lig-bd_rcpt"/>
</dbReference>
<dbReference type="GO" id="GO:0005886">
    <property type="term" value="C:plasma membrane"/>
    <property type="evidence" value="ECO:0007669"/>
    <property type="project" value="UniProtKB-SubCell"/>
</dbReference>
<dbReference type="Gene3D" id="2.10.50.30">
    <property type="entry name" value="GPCR, family 3, nine cysteines domain"/>
    <property type="match status" value="1"/>
</dbReference>
<evidence type="ECO:0000256" key="11">
    <source>
        <dbReference type="SAM" id="Phobius"/>
    </source>
</evidence>
<keyword evidence="8" id="KW-0675">Receptor</keyword>
<feature type="chain" id="PRO_5034444269" description="G-protein coupled receptors family 3 profile domain-containing protein" evidence="12">
    <location>
        <begin position="21"/>
        <end position="803"/>
    </location>
</feature>
<evidence type="ECO:0000256" key="9">
    <source>
        <dbReference type="ARBA" id="ARBA00023180"/>
    </source>
</evidence>
<evidence type="ECO:0000256" key="3">
    <source>
        <dbReference type="ARBA" id="ARBA00022692"/>
    </source>
</evidence>